<dbReference type="PANTHER" id="PTHR42693:SF53">
    <property type="entry name" value="ENDO-4-O-SULFATASE"/>
    <property type="match status" value="1"/>
</dbReference>
<protein>
    <submittedName>
        <fullName evidence="6">Sulfatase</fullName>
    </submittedName>
</protein>
<evidence type="ECO:0000313" key="6">
    <source>
        <dbReference type="EMBL" id="EEF62822.1"/>
    </source>
</evidence>
<evidence type="ECO:0000256" key="1">
    <source>
        <dbReference type="ARBA" id="ARBA00008779"/>
    </source>
</evidence>
<reference evidence="6 7" key="1">
    <citation type="journal article" date="2011" name="J. Bacteriol.">
        <title>Genome sequence of 'Pedosphaera parvula' Ellin514, an aerobic Verrucomicrobial isolate from pasture soil.</title>
        <authorList>
            <person name="Kant R."/>
            <person name="van Passel M.W."/>
            <person name="Sangwan P."/>
            <person name="Palva A."/>
            <person name="Lucas S."/>
            <person name="Copeland A."/>
            <person name="Lapidus A."/>
            <person name="Glavina Del Rio T."/>
            <person name="Dalin E."/>
            <person name="Tice H."/>
            <person name="Bruce D."/>
            <person name="Goodwin L."/>
            <person name="Pitluck S."/>
            <person name="Chertkov O."/>
            <person name="Larimer F.W."/>
            <person name="Land M.L."/>
            <person name="Hauser L."/>
            <person name="Brettin T.S."/>
            <person name="Detter J.C."/>
            <person name="Han S."/>
            <person name="de Vos W.M."/>
            <person name="Janssen P.H."/>
            <person name="Smidt H."/>
        </authorList>
    </citation>
    <scope>NUCLEOTIDE SEQUENCE [LARGE SCALE GENOMIC DNA]</scope>
    <source>
        <strain evidence="6 7">Ellin514</strain>
    </source>
</reference>
<dbReference type="CDD" id="cd16025">
    <property type="entry name" value="PAS_like"/>
    <property type="match status" value="1"/>
</dbReference>
<sequence length="557" mass="62165" precursor="true">MITMSRRNGFRFVRNALISLSLFSTVFSGHLTAATSNASKPNIIVILVDDMGFSDIGCYGSEVPTPNLDNLAKEGLRFTQFYNTGRCCPTRASLLTGLYSHQAGVGHMTEDGGQPGYQGHLNNQCVTIAEVLHEAGYFTAMTGKWHLGHAAGVEPWTRGFDRNMTSAAGGFYFADSPGAKLFFNGKELSPHDPSVPKDWYSTDLWTDYGLRFIDEARDVKKPFFLYLAHNAAHFPLQAPAEDIAKFRGKYKMSWDKLREQRRAKQIEMGITDKSWPLSPRPDMVKAWDSLSDAEKDHFDNIMAIYAAVVSRMDRSIGTLVDGLKKRGVLDNTLILFMSDNGGNAESGPEGRLEGKDPGSAHSVVYCGQSWATLENTPFRRYKHFNHEGGISTPLIAHWPAGFKAHDELRTQPGHLIDIMATCVDVSGAKYPTEFKGQTIPPMEGRSLVPAFENKPIQRDAIFWEHEGNAAVRVGDWKLVRFHRKGAWELYNMKTDRTELHDLATEQPDQARELAAKWDAWAERAHVKPYPSEENQPVANTPKKKKGKAAKKEAASVQ</sequence>
<dbReference type="SUPFAM" id="SSF53649">
    <property type="entry name" value="Alkaline phosphatase-like"/>
    <property type="match status" value="1"/>
</dbReference>
<feature type="chain" id="PRO_5002892898" evidence="4">
    <location>
        <begin position="34"/>
        <end position="557"/>
    </location>
</feature>
<feature type="signal peptide" evidence="4">
    <location>
        <begin position="1"/>
        <end position="33"/>
    </location>
</feature>
<dbReference type="FunFam" id="3.40.720.10:FF:000047">
    <property type="entry name" value="Arylsulfatase"/>
    <property type="match status" value="1"/>
</dbReference>
<dbReference type="AlphaFoldDB" id="B9XBD7"/>
<keyword evidence="4" id="KW-0732">Signal</keyword>
<dbReference type="InterPro" id="IPR050738">
    <property type="entry name" value="Sulfatase"/>
</dbReference>
<accession>B9XBD7</accession>
<name>B9XBD7_PEDPL</name>
<keyword evidence="2" id="KW-0378">Hydrolase</keyword>
<dbReference type="Proteomes" id="UP000003688">
    <property type="component" value="Unassembled WGS sequence"/>
</dbReference>
<evidence type="ECO:0000256" key="2">
    <source>
        <dbReference type="ARBA" id="ARBA00022801"/>
    </source>
</evidence>
<evidence type="ECO:0000313" key="7">
    <source>
        <dbReference type="Proteomes" id="UP000003688"/>
    </source>
</evidence>
<dbReference type="Gene3D" id="3.30.1120.10">
    <property type="match status" value="1"/>
</dbReference>
<dbReference type="Pfam" id="PF00884">
    <property type="entry name" value="Sulfatase"/>
    <property type="match status" value="1"/>
</dbReference>
<organism evidence="6 7">
    <name type="scientific">Pedosphaera parvula (strain Ellin514)</name>
    <dbReference type="NCBI Taxonomy" id="320771"/>
    <lineage>
        <taxon>Bacteria</taxon>
        <taxon>Pseudomonadati</taxon>
        <taxon>Verrucomicrobiota</taxon>
        <taxon>Pedosphaerae</taxon>
        <taxon>Pedosphaerales</taxon>
        <taxon>Pedosphaeraceae</taxon>
        <taxon>Pedosphaera</taxon>
    </lineage>
</organism>
<proteinExistence type="inferred from homology"/>
<dbReference type="STRING" id="320771.Cflav_PD5457"/>
<dbReference type="GO" id="GO:0004065">
    <property type="term" value="F:arylsulfatase activity"/>
    <property type="evidence" value="ECO:0007669"/>
    <property type="project" value="TreeGrafter"/>
</dbReference>
<feature type="region of interest" description="Disordered" evidence="3">
    <location>
        <begin position="526"/>
        <end position="557"/>
    </location>
</feature>
<dbReference type="RefSeq" id="WP_007413135.1">
    <property type="nucleotide sequence ID" value="NZ_ABOX02000003.1"/>
</dbReference>
<dbReference type="EMBL" id="ABOX02000003">
    <property type="protein sequence ID" value="EEF62822.1"/>
    <property type="molecule type" value="Genomic_DNA"/>
</dbReference>
<gene>
    <name evidence="6" type="ORF">Cflav_PD5457</name>
</gene>
<dbReference type="PANTHER" id="PTHR42693">
    <property type="entry name" value="ARYLSULFATASE FAMILY MEMBER"/>
    <property type="match status" value="1"/>
</dbReference>
<dbReference type="InterPro" id="IPR000917">
    <property type="entry name" value="Sulfatase_N"/>
</dbReference>
<dbReference type="Gene3D" id="3.40.720.10">
    <property type="entry name" value="Alkaline Phosphatase, subunit A"/>
    <property type="match status" value="1"/>
</dbReference>
<evidence type="ECO:0000259" key="5">
    <source>
        <dbReference type="Pfam" id="PF00884"/>
    </source>
</evidence>
<evidence type="ECO:0000256" key="4">
    <source>
        <dbReference type="SAM" id="SignalP"/>
    </source>
</evidence>
<comment type="caution">
    <text evidence="6">The sequence shown here is derived from an EMBL/GenBank/DDBJ whole genome shotgun (WGS) entry which is preliminary data.</text>
</comment>
<feature type="domain" description="Sulfatase N-terminal" evidence="5">
    <location>
        <begin position="41"/>
        <end position="427"/>
    </location>
</feature>
<comment type="similarity">
    <text evidence="1">Belongs to the sulfatase family.</text>
</comment>
<evidence type="ECO:0000256" key="3">
    <source>
        <dbReference type="SAM" id="MobiDB-lite"/>
    </source>
</evidence>
<dbReference type="InterPro" id="IPR017850">
    <property type="entry name" value="Alkaline_phosphatase_core_sf"/>
</dbReference>
<keyword evidence="7" id="KW-1185">Reference proteome</keyword>